<dbReference type="Proteomes" id="UP001240150">
    <property type="component" value="Chromosome"/>
</dbReference>
<evidence type="ECO:0000313" key="3">
    <source>
        <dbReference type="Proteomes" id="UP001240150"/>
    </source>
</evidence>
<keyword evidence="3" id="KW-1185">Reference proteome</keyword>
<accession>A0ABY8W704</accession>
<protein>
    <submittedName>
        <fullName evidence="2">Nuclear transport factor 2 family protein</fullName>
    </submittedName>
</protein>
<gene>
    <name evidence="2" type="ORF">ACTOB_004766</name>
</gene>
<evidence type="ECO:0000259" key="1">
    <source>
        <dbReference type="Pfam" id="PF13577"/>
    </source>
</evidence>
<dbReference type="Gene3D" id="3.10.450.50">
    <property type="match status" value="1"/>
</dbReference>
<reference evidence="2 3" key="1">
    <citation type="submission" date="2023-06" db="EMBL/GenBank/DDBJ databases">
        <authorList>
            <person name="Yushchuk O."/>
            <person name="Binda E."/>
            <person name="Ruckert-Reed C."/>
            <person name="Fedorenko V."/>
            <person name="Kalinowski J."/>
            <person name="Marinelli F."/>
        </authorList>
    </citation>
    <scope>NUCLEOTIDE SEQUENCE [LARGE SCALE GENOMIC DNA]</scope>
    <source>
        <strain evidence="2 3">NRRL 3884</strain>
    </source>
</reference>
<name>A0ABY8W704_9ACTN</name>
<dbReference type="InterPro" id="IPR032710">
    <property type="entry name" value="NTF2-like_dom_sf"/>
</dbReference>
<evidence type="ECO:0000313" key="2">
    <source>
        <dbReference type="EMBL" id="WIM92808.1"/>
    </source>
</evidence>
<proteinExistence type="predicted"/>
<dbReference type="SUPFAM" id="SSF54427">
    <property type="entry name" value="NTF2-like"/>
    <property type="match status" value="1"/>
</dbReference>
<dbReference type="RefSeq" id="WP_284914015.1">
    <property type="nucleotide sequence ID" value="NZ_CP126980.1"/>
</dbReference>
<dbReference type="InterPro" id="IPR037401">
    <property type="entry name" value="SnoaL-like"/>
</dbReference>
<dbReference type="Pfam" id="PF13577">
    <property type="entry name" value="SnoaL_4"/>
    <property type="match status" value="1"/>
</dbReference>
<sequence length="169" mass="19080">MADLVLRFEWCYDTRNYQALEDMLTEDAVMDHVWGYREGRSAVLTMLREWEYANAGLRHQGINLVVWGEPDGTAGAMSFLYGVTMRGPITGGSAGEGPVFERPAGHGLVTDRFRRGSDGIWRMTRRTIDQMYLDAEFVPDAAVREWFALSAEQRQAYPDKPAGWLPDAA</sequence>
<dbReference type="EMBL" id="CP126980">
    <property type="protein sequence ID" value="WIM92808.1"/>
    <property type="molecule type" value="Genomic_DNA"/>
</dbReference>
<feature type="domain" description="SnoaL-like" evidence="1">
    <location>
        <begin position="2"/>
        <end position="127"/>
    </location>
</feature>
<organism evidence="2 3">
    <name type="scientific">Actinoplanes oblitus</name>
    <dbReference type="NCBI Taxonomy" id="3040509"/>
    <lineage>
        <taxon>Bacteria</taxon>
        <taxon>Bacillati</taxon>
        <taxon>Actinomycetota</taxon>
        <taxon>Actinomycetes</taxon>
        <taxon>Micromonosporales</taxon>
        <taxon>Micromonosporaceae</taxon>
        <taxon>Actinoplanes</taxon>
    </lineage>
</organism>